<organism evidence="1 2">
    <name type="scientific">Aspergillus kawachii</name>
    <name type="common">White koji mold</name>
    <name type="synonym">Aspergillus awamori var. kawachi</name>
    <dbReference type="NCBI Taxonomy" id="1069201"/>
    <lineage>
        <taxon>Eukaryota</taxon>
        <taxon>Fungi</taxon>
        <taxon>Dikarya</taxon>
        <taxon>Ascomycota</taxon>
        <taxon>Pezizomycotina</taxon>
        <taxon>Eurotiomycetes</taxon>
        <taxon>Eurotiomycetidae</taxon>
        <taxon>Eurotiales</taxon>
        <taxon>Aspergillaceae</taxon>
        <taxon>Aspergillus</taxon>
        <taxon>Aspergillus subgen. Circumdati</taxon>
    </lineage>
</organism>
<dbReference type="RefSeq" id="XP_041547739.1">
    <property type="nucleotide sequence ID" value="XM_041683483.1"/>
</dbReference>
<protein>
    <submittedName>
        <fullName evidence="1">Uncharacterized protein</fullName>
    </submittedName>
</protein>
<accession>A0A7R7WJ62</accession>
<keyword evidence="2" id="KW-1185">Reference proteome</keyword>
<evidence type="ECO:0000313" key="1">
    <source>
        <dbReference type="EMBL" id="BCS03977.1"/>
    </source>
</evidence>
<proteinExistence type="predicted"/>
<gene>
    <name evidence="1" type="ORF">AKAW2_70855A</name>
</gene>
<dbReference type="AlphaFoldDB" id="A0A7R7WJ62"/>
<name>A0A7R7WJ62_ASPKA</name>
<reference evidence="1" key="2">
    <citation type="submission" date="2021-02" db="EMBL/GenBank/DDBJ databases">
        <title>Aspergillus luchuensis mut. kawachii IFO 4304 genome sequence.</title>
        <authorList>
            <person name="Mori K."/>
            <person name="Kadooka C."/>
            <person name="Goto M."/>
            <person name="Futagami T."/>
        </authorList>
    </citation>
    <scope>NUCLEOTIDE SEQUENCE</scope>
    <source>
        <strain evidence="1">IFO 4308</strain>
    </source>
</reference>
<dbReference type="EMBL" id="AP024431">
    <property type="protein sequence ID" value="BCS03977.1"/>
    <property type="molecule type" value="Genomic_DNA"/>
</dbReference>
<dbReference type="GeneID" id="64965298"/>
<evidence type="ECO:0000313" key="2">
    <source>
        <dbReference type="Proteomes" id="UP000661280"/>
    </source>
</evidence>
<reference evidence="1" key="1">
    <citation type="submission" date="2021-01" db="EMBL/GenBank/DDBJ databases">
        <authorList>
            <consortium name="Aspergillus luchuensis mut. kawachii IFO 4304 genome sequencing consortium"/>
            <person name="Kazuki M."/>
            <person name="Futagami T."/>
        </authorList>
    </citation>
    <scope>NUCLEOTIDE SEQUENCE</scope>
    <source>
        <strain evidence="1">IFO 4308</strain>
    </source>
</reference>
<dbReference type="Proteomes" id="UP000661280">
    <property type="component" value="Chromosome 7"/>
</dbReference>
<dbReference type="KEGG" id="aluc:AKAW2_70855A"/>
<dbReference type="OrthoDB" id="10376454at2759"/>
<sequence length="117" mass="13547">MQACLSPTRRWAASRRQPRDDDEVVTLKERVRRTEYNKKQTSGIRGWMDGSLLTKEFLPIRFSAIHSARWLFLHASRDKQRPPKQAAWPYHHTTTSSSSTILLGSFESLMVADTLFV</sequence>